<proteinExistence type="predicted"/>
<evidence type="ECO:0000256" key="1">
    <source>
        <dbReference type="SAM" id="SignalP"/>
    </source>
</evidence>
<reference evidence="2 3" key="1">
    <citation type="submission" date="2016-10" db="EMBL/GenBank/DDBJ databases">
        <authorList>
            <person name="de Groot N.N."/>
        </authorList>
    </citation>
    <scope>NUCLEOTIDE SEQUENCE [LARGE SCALE GENOMIC DNA]</scope>
    <source>
        <strain evidence="2 3">MT12</strain>
    </source>
</reference>
<dbReference type="Proteomes" id="UP000198992">
    <property type="component" value="Unassembled WGS sequence"/>
</dbReference>
<name>A0A1H5DCB4_9BRAD</name>
<dbReference type="OrthoDB" id="7998990at2"/>
<protein>
    <recommendedName>
        <fullName evidence="4">Cysteine rich repeat-containing protein</fullName>
    </recommendedName>
</protein>
<accession>A0A1H5DCB4</accession>
<keyword evidence="1" id="KW-0732">Signal</keyword>
<organism evidence="2 3">
    <name type="scientific">Bradyrhizobium erythrophlei</name>
    <dbReference type="NCBI Taxonomy" id="1437360"/>
    <lineage>
        <taxon>Bacteria</taxon>
        <taxon>Pseudomonadati</taxon>
        <taxon>Pseudomonadota</taxon>
        <taxon>Alphaproteobacteria</taxon>
        <taxon>Hyphomicrobiales</taxon>
        <taxon>Nitrobacteraceae</taxon>
        <taxon>Bradyrhizobium</taxon>
    </lineage>
</organism>
<dbReference type="AlphaFoldDB" id="A0A1H5DCB4"/>
<gene>
    <name evidence="2" type="ORF">SAMN05444164_5729</name>
</gene>
<feature type="chain" id="PRO_5011696990" description="Cysteine rich repeat-containing protein" evidence="1">
    <location>
        <begin position="20"/>
        <end position="83"/>
    </location>
</feature>
<feature type="signal peptide" evidence="1">
    <location>
        <begin position="1"/>
        <end position="19"/>
    </location>
</feature>
<sequence>MKLRLALVLLCATVAPVMAQSGPNESMQRQACMGDAVRLCGAYIPDRGRIRDCMAAQVEQLSPSCRAVFDASVQAERSPSSRR</sequence>
<dbReference type="EMBL" id="FNTH01000001">
    <property type="protein sequence ID" value="SED76514.1"/>
    <property type="molecule type" value="Genomic_DNA"/>
</dbReference>
<evidence type="ECO:0000313" key="2">
    <source>
        <dbReference type="EMBL" id="SED76514.1"/>
    </source>
</evidence>
<evidence type="ECO:0008006" key="4">
    <source>
        <dbReference type="Google" id="ProtNLM"/>
    </source>
</evidence>
<evidence type="ECO:0000313" key="3">
    <source>
        <dbReference type="Proteomes" id="UP000198992"/>
    </source>
</evidence>
<dbReference type="RefSeq" id="WP_143046796.1">
    <property type="nucleotide sequence ID" value="NZ_FNTH01000001.1"/>
</dbReference>